<dbReference type="AlphaFoldDB" id="D2BS91"/>
<keyword evidence="2" id="KW-1185">Reference proteome</keyword>
<protein>
    <submittedName>
        <fullName evidence="1">Uncharacterized protein</fullName>
    </submittedName>
</protein>
<proteinExistence type="predicted"/>
<dbReference type="KEGG" id="ddc:Dd586_2798"/>
<evidence type="ECO:0000313" key="2">
    <source>
        <dbReference type="Proteomes" id="UP000001446"/>
    </source>
</evidence>
<dbReference type="Proteomes" id="UP000001446">
    <property type="component" value="Chromosome"/>
</dbReference>
<name>D2BS91_DICZ5</name>
<reference evidence="1" key="1">
    <citation type="submission" date="2009-12" db="EMBL/GenBank/DDBJ databases">
        <title>Complete sequence of Dickeya dadantii Ech586.</title>
        <authorList>
            <consortium name="US DOE Joint Genome Institute"/>
            <person name="Lucas S."/>
            <person name="Copeland A."/>
            <person name="Lapidus A."/>
            <person name="Glavina del Rio T."/>
            <person name="Tice H."/>
            <person name="Bruce D."/>
            <person name="Goodwin L."/>
            <person name="Pitluck S."/>
            <person name="Munk A.C."/>
            <person name="Brettin T."/>
            <person name="Detter J.C."/>
            <person name="Han C."/>
            <person name="Tapia R."/>
            <person name="Larimer F."/>
            <person name="Land M."/>
            <person name="Hauser L."/>
            <person name="Kyrpides N."/>
            <person name="Mikhailova N."/>
            <person name="Balakrishnan V."/>
            <person name="Glasner J."/>
            <person name="Perna N.T."/>
        </authorList>
    </citation>
    <scope>NUCLEOTIDE SEQUENCE [LARGE SCALE GENOMIC DNA]</scope>
    <source>
        <strain evidence="1">Ech586</strain>
    </source>
</reference>
<dbReference type="EMBL" id="CP001836">
    <property type="protein sequence ID" value="ACZ77638.1"/>
    <property type="molecule type" value="Genomic_DNA"/>
</dbReference>
<evidence type="ECO:0000313" key="1">
    <source>
        <dbReference type="EMBL" id="ACZ77638.1"/>
    </source>
</evidence>
<accession>D2BS91</accession>
<gene>
    <name evidence="1" type="ordered locus">Dd586_2798</name>
</gene>
<sequence length="69" mass="7801">MVMAVLHAGDWLRFPDNWGKKMRFASVKTPSARRGWYPTPGCDLSQNGVVPIQLIYSYPQGFIALFSLI</sequence>
<dbReference type="HOGENOM" id="CLU_2769197_0_0_6"/>
<organism evidence="1 2">
    <name type="scientific">Dickeya zeae (strain Ech586)</name>
    <name type="common">Dickeya dadantii (strain Ech586)</name>
    <dbReference type="NCBI Taxonomy" id="590409"/>
    <lineage>
        <taxon>Bacteria</taxon>
        <taxon>Pseudomonadati</taxon>
        <taxon>Pseudomonadota</taxon>
        <taxon>Gammaproteobacteria</taxon>
        <taxon>Enterobacterales</taxon>
        <taxon>Pectobacteriaceae</taxon>
        <taxon>Dickeya</taxon>
        <taxon>Dickeya parazeae</taxon>
    </lineage>
</organism>